<dbReference type="PANTHER" id="PTHR43248">
    <property type="entry name" value="2-SUCCINYL-6-HYDROXY-2,4-CYCLOHEXADIENE-1-CARBOXYLATE SYNTHASE"/>
    <property type="match status" value="1"/>
</dbReference>
<evidence type="ECO:0000256" key="1">
    <source>
        <dbReference type="ARBA" id="ARBA00010088"/>
    </source>
</evidence>
<dbReference type="Pfam" id="PF08386">
    <property type="entry name" value="Abhydrolase_4"/>
    <property type="match status" value="1"/>
</dbReference>
<dbReference type="AlphaFoldDB" id="A0A8H3ACJ6"/>
<feature type="domain" description="AB hydrolase-1" evidence="3">
    <location>
        <begin position="82"/>
        <end position="219"/>
    </location>
</feature>
<evidence type="ECO:0000313" key="5">
    <source>
        <dbReference type="EMBL" id="CAE6414354.1"/>
    </source>
</evidence>
<evidence type="ECO:0000259" key="3">
    <source>
        <dbReference type="Pfam" id="PF00561"/>
    </source>
</evidence>
<dbReference type="InterPro" id="IPR000073">
    <property type="entry name" value="AB_hydrolase_1"/>
</dbReference>
<dbReference type="GO" id="GO:0016787">
    <property type="term" value="F:hydrolase activity"/>
    <property type="evidence" value="ECO:0007669"/>
    <property type="project" value="UniProtKB-KW"/>
</dbReference>
<dbReference type="InterPro" id="IPR051601">
    <property type="entry name" value="Serine_prot/Carboxylest_S33"/>
</dbReference>
<dbReference type="PANTHER" id="PTHR43248:SF25">
    <property type="entry name" value="AB HYDROLASE-1 DOMAIN-CONTAINING PROTEIN-RELATED"/>
    <property type="match status" value="1"/>
</dbReference>
<evidence type="ECO:0000313" key="6">
    <source>
        <dbReference type="Proteomes" id="UP000663853"/>
    </source>
</evidence>
<evidence type="ECO:0000259" key="4">
    <source>
        <dbReference type="Pfam" id="PF08386"/>
    </source>
</evidence>
<gene>
    <name evidence="5" type="ORF">RDB_LOCUS4312</name>
</gene>
<comment type="similarity">
    <text evidence="1">Belongs to the peptidase S33 family.</text>
</comment>
<dbReference type="InterPro" id="IPR029058">
    <property type="entry name" value="AB_hydrolase_fold"/>
</dbReference>
<keyword evidence="2" id="KW-0378">Hydrolase</keyword>
<accession>A0A8H3ACJ6</accession>
<dbReference type="EMBL" id="CAJMXA010000069">
    <property type="protein sequence ID" value="CAE6414354.1"/>
    <property type="molecule type" value="Genomic_DNA"/>
</dbReference>
<organism evidence="5 6">
    <name type="scientific">Rhizoctonia solani</name>
    <dbReference type="NCBI Taxonomy" id="456999"/>
    <lineage>
        <taxon>Eukaryota</taxon>
        <taxon>Fungi</taxon>
        <taxon>Dikarya</taxon>
        <taxon>Basidiomycota</taxon>
        <taxon>Agaricomycotina</taxon>
        <taxon>Agaricomycetes</taxon>
        <taxon>Cantharellales</taxon>
        <taxon>Ceratobasidiaceae</taxon>
        <taxon>Rhizoctonia</taxon>
    </lineage>
</organism>
<dbReference type="SUPFAM" id="SSF53474">
    <property type="entry name" value="alpha/beta-Hydrolases"/>
    <property type="match status" value="1"/>
</dbReference>
<dbReference type="Proteomes" id="UP000663853">
    <property type="component" value="Unassembled WGS sequence"/>
</dbReference>
<dbReference type="Pfam" id="PF00561">
    <property type="entry name" value="Abhydrolase_1"/>
    <property type="match status" value="1"/>
</dbReference>
<protein>
    <submittedName>
        <fullName evidence="5">Uncharacterized protein</fullName>
    </submittedName>
</protein>
<feature type="domain" description="Peptidase S33 tripeptidyl aminopeptidase-like C-terminal" evidence="4">
    <location>
        <begin position="406"/>
        <end position="510"/>
    </location>
</feature>
<sequence length="553" mass="60299">MWIKPWMKGAAIVGVVRSNVDSVYASVTRPRQTSTIGTISWMTCPDVNSTQCAFLDVPMDGPGGSGATSIVTTGEYLSTIVDRRYDIIGFDPRAVNLTGPSTACHDVEYKFAQRVYQLNMQGAPFPHVGGAGEIVEVAKLAAIQSSHHTACVENGNHEMLRNSGTVAVAKDMERIVEALGEDGLNFLGYSYGTILGATFAAMRPNLVKRMVLDGVSDAEAYFGDVLQWGRSGTQDTHKTWEGFISTCIDAGPTQCALAATRDNKTETIEGLKKRLDALYTQLGKEPLVVGDSSTGPGIIQAHNIQLAVFSFMYNPYTWPDLAQALALLEQGHGKEYYPIVNGLVYGTVPEPYTQNVFNRSMQRYSPGTRESQYPTLCGDSPQLNITVEGYNEYFREMGQLSPMGEQLALIVGGCRGWSFRATERYTGPWTIEKGLNKTRFPILFVSLDADPITPLSAAVKMSKGFGSDSATLLIQQGFGHTSTAHPSLCTTKNIHDYFVEGKVPKNGTHCTPEPGWIYPSNTTNSKRSTLSKRDKDFLGAAEKIARSRIPSGF</sequence>
<dbReference type="InterPro" id="IPR013595">
    <property type="entry name" value="Pept_S33_TAP-like_C"/>
</dbReference>
<dbReference type="Gene3D" id="3.40.50.1820">
    <property type="entry name" value="alpha/beta hydrolase"/>
    <property type="match status" value="1"/>
</dbReference>
<reference evidence="5" key="1">
    <citation type="submission" date="2021-01" db="EMBL/GenBank/DDBJ databases">
        <authorList>
            <person name="Kaushik A."/>
        </authorList>
    </citation>
    <scope>NUCLEOTIDE SEQUENCE</scope>
    <source>
        <strain evidence="5">AG6-10EEA</strain>
    </source>
</reference>
<comment type="caution">
    <text evidence="5">The sequence shown here is derived from an EMBL/GenBank/DDBJ whole genome shotgun (WGS) entry which is preliminary data.</text>
</comment>
<name>A0A8H3ACJ6_9AGAM</name>
<evidence type="ECO:0000256" key="2">
    <source>
        <dbReference type="ARBA" id="ARBA00022801"/>
    </source>
</evidence>
<proteinExistence type="inferred from homology"/>